<keyword evidence="1" id="KW-0472">Membrane</keyword>
<keyword evidence="1" id="KW-0812">Transmembrane</keyword>
<accession>A0A5C5WGJ2</accession>
<dbReference type="EMBL" id="SJPI01000003">
    <property type="protein sequence ID" value="TWT49229.1"/>
    <property type="molecule type" value="Genomic_DNA"/>
</dbReference>
<gene>
    <name evidence="2" type="ORF">Pla22_44210</name>
</gene>
<sequence length="168" mass="18763">MLLTHEIGHLVGGWCGGATLVDVDLAPWRMPYSIHHPDPHPRLTLWAGPLLGVIVPVGTAILVQGHKTRRQTKQQTQQPTRRQAWRKWAWLVADFCLLANGTYLAIAWVACDRFLDTPRMLAAGVSPIFIAAYCVVTVSVGYVRFRNDCVVFFSRRESSNSSEGSSIY</sequence>
<feature type="transmembrane region" description="Helical" evidence="1">
    <location>
        <begin position="88"/>
        <end position="109"/>
    </location>
</feature>
<dbReference type="AlphaFoldDB" id="A0A5C5WGJ2"/>
<name>A0A5C5WGJ2_9BACT</name>
<reference evidence="2 3" key="1">
    <citation type="submission" date="2019-02" db="EMBL/GenBank/DDBJ databases">
        <title>Deep-cultivation of Planctomycetes and their phenomic and genomic characterization uncovers novel biology.</title>
        <authorList>
            <person name="Wiegand S."/>
            <person name="Jogler M."/>
            <person name="Boedeker C."/>
            <person name="Pinto D."/>
            <person name="Vollmers J."/>
            <person name="Rivas-Marin E."/>
            <person name="Kohn T."/>
            <person name="Peeters S.H."/>
            <person name="Heuer A."/>
            <person name="Rast P."/>
            <person name="Oberbeckmann S."/>
            <person name="Bunk B."/>
            <person name="Jeske O."/>
            <person name="Meyerdierks A."/>
            <person name="Storesund J.E."/>
            <person name="Kallscheuer N."/>
            <person name="Luecker S."/>
            <person name="Lage O.M."/>
            <person name="Pohl T."/>
            <person name="Merkel B.J."/>
            <person name="Hornburger P."/>
            <person name="Mueller R.-W."/>
            <person name="Bruemmer F."/>
            <person name="Labrenz M."/>
            <person name="Spormann A.M."/>
            <person name="Op Den Camp H."/>
            <person name="Overmann J."/>
            <person name="Amann R."/>
            <person name="Jetten M.S.M."/>
            <person name="Mascher T."/>
            <person name="Medema M.H."/>
            <person name="Devos D.P."/>
            <person name="Kaster A.-K."/>
            <person name="Ovreas L."/>
            <person name="Rohde M."/>
            <person name="Galperin M.Y."/>
            <person name="Jogler C."/>
        </authorList>
    </citation>
    <scope>NUCLEOTIDE SEQUENCE [LARGE SCALE GENOMIC DNA]</scope>
    <source>
        <strain evidence="2 3">Pla22</strain>
    </source>
</reference>
<dbReference type="Proteomes" id="UP000316598">
    <property type="component" value="Unassembled WGS sequence"/>
</dbReference>
<proteinExistence type="predicted"/>
<comment type="caution">
    <text evidence="2">The sequence shown here is derived from an EMBL/GenBank/DDBJ whole genome shotgun (WGS) entry which is preliminary data.</text>
</comment>
<dbReference type="OrthoDB" id="291594at2"/>
<feature type="transmembrane region" description="Helical" evidence="1">
    <location>
        <begin position="43"/>
        <end position="63"/>
    </location>
</feature>
<feature type="transmembrane region" description="Helical" evidence="1">
    <location>
        <begin position="121"/>
        <end position="145"/>
    </location>
</feature>
<evidence type="ECO:0000313" key="2">
    <source>
        <dbReference type="EMBL" id="TWT49229.1"/>
    </source>
</evidence>
<evidence type="ECO:0000313" key="3">
    <source>
        <dbReference type="Proteomes" id="UP000316598"/>
    </source>
</evidence>
<organism evidence="2 3">
    <name type="scientific">Rubripirellula amarantea</name>
    <dbReference type="NCBI Taxonomy" id="2527999"/>
    <lineage>
        <taxon>Bacteria</taxon>
        <taxon>Pseudomonadati</taxon>
        <taxon>Planctomycetota</taxon>
        <taxon>Planctomycetia</taxon>
        <taxon>Pirellulales</taxon>
        <taxon>Pirellulaceae</taxon>
        <taxon>Rubripirellula</taxon>
    </lineage>
</organism>
<evidence type="ECO:0000256" key="1">
    <source>
        <dbReference type="SAM" id="Phobius"/>
    </source>
</evidence>
<keyword evidence="3" id="KW-1185">Reference proteome</keyword>
<keyword evidence="1" id="KW-1133">Transmembrane helix</keyword>
<protein>
    <submittedName>
        <fullName evidence="2">Uncharacterized protein</fullName>
    </submittedName>
</protein>